<sequence>MEAAELAETVATAAGLTFFDVVFEMLDAVDVNALAAYGGFPTRYPSWRFGMEYECLARGHEWGLSKIYELVINHDPTIAYLVRSNSFMEQKLVMAHVYGHADFFRNSAWFAPTDRRMIQRFEQHARCIKEHSARLGQDRVEEFLDAALSLDTLIDPYGAQRRMRARQSSGGMPDVAGGHRSGQGALARASRDRLNALQGEEPLPDPPEQQQAVGSPFDVLGYLAEFAEVEAWQRDILRIAAYEAEYFAPQRMTKIINEGWASFWHSRLLTGGLLDASEVIEFADCHAGATASAPGQLNPYKLGIDLFRHAEEQGLDIFRLRAVHNDVSFIDAVVDEAFVRRSKLFAMEPGSGPGRKPVIGSRDADEIKGRLLSSLAWGGLPRIRMESAPAAGSSGALVLRHEHDGRDLKLDEAGVLLRTVGRMWKGPVELLTQEGEEGRRLLCDKGELSLREAS</sequence>
<dbReference type="PANTHER" id="PTHR30029:SF2">
    <property type="entry name" value="STAGE V SPORULATION PROTEIN R"/>
    <property type="match status" value="1"/>
</dbReference>
<dbReference type="PANTHER" id="PTHR30029">
    <property type="entry name" value="STAGE V SPORULATION PROTEIN R"/>
    <property type="match status" value="1"/>
</dbReference>
<name>A0A518ES42_9BACT</name>
<dbReference type="InterPro" id="IPR007390">
    <property type="entry name" value="Spore_V_R"/>
</dbReference>
<dbReference type="Pfam" id="PF04293">
    <property type="entry name" value="SpoVR"/>
    <property type="match status" value="1"/>
</dbReference>
<dbReference type="EMBL" id="CP036434">
    <property type="protein sequence ID" value="QDV06911.1"/>
    <property type="molecule type" value="Genomic_DNA"/>
</dbReference>
<dbReference type="InterPro" id="IPR056174">
    <property type="entry name" value="SpoVR_N"/>
</dbReference>
<evidence type="ECO:0000313" key="3">
    <source>
        <dbReference type="Proteomes" id="UP000320390"/>
    </source>
</evidence>
<proteinExistence type="predicted"/>
<dbReference type="Proteomes" id="UP000320390">
    <property type="component" value="Chromosome"/>
</dbReference>
<evidence type="ECO:0000313" key="2">
    <source>
        <dbReference type="EMBL" id="QDV06911.1"/>
    </source>
</evidence>
<accession>A0A518ES42</accession>
<organism evidence="2 3">
    <name type="scientific">Saltatorellus ferox</name>
    <dbReference type="NCBI Taxonomy" id="2528018"/>
    <lineage>
        <taxon>Bacteria</taxon>
        <taxon>Pseudomonadati</taxon>
        <taxon>Planctomycetota</taxon>
        <taxon>Planctomycetia</taxon>
        <taxon>Planctomycetia incertae sedis</taxon>
        <taxon>Saltatorellus</taxon>
    </lineage>
</organism>
<gene>
    <name evidence="2" type="ORF">Poly30_24290</name>
</gene>
<reference evidence="2 3" key="1">
    <citation type="submission" date="2019-02" db="EMBL/GenBank/DDBJ databases">
        <title>Deep-cultivation of Planctomycetes and their phenomic and genomic characterization uncovers novel biology.</title>
        <authorList>
            <person name="Wiegand S."/>
            <person name="Jogler M."/>
            <person name="Boedeker C."/>
            <person name="Pinto D."/>
            <person name="Vollmers J."/>
            <person name="Rivas-Marin E."/>
            <person name="Kohn T."/>
            <person name="Peeters S.H."/>
            <person name="Heuer A."/>
            <person name="Rast P."/>
            <person name="Oberbeckmann S."/>
            <person name="Bunk B."/>
            <person name="Jeske O."/>
            <person name="Meyerdierks A."/>
            <person name="Storesund J.E."/>
            <person name="Kallscheuer N."/>
            <person name="Luecker S."/>
            <person name="Lage O.M."/>
            <person name="Pohl T."/>
            <person name="Merkel B.J."/>
            <person name="Hornburger P."/>
            <person name="Mueller R.-W."/>
            <person name="Bruemmer F."/>
            <person name="Labrenz M."/>
            <person name="Spormann A.M."/>
            <person name="Op den Camp H."/>
            <person name="Overmann J."/>
            <person name="Amann R."/>
            <person name="Jetten M.S.M."/>
            <person name="Mascher T."/>
            <person name="Medema M.H."/>
            <person name="Devos D.P."/>
            <person name="Kaster A.-K."/>
            <person name="Ovreas L."/>
            <person name="Rohde M."/>
            <person name="Galperin M.Y."/>
            <person name="Jogler C."/>
        </authorList>
    </citation>
    <scope>NUCLEOTIDE SEQUENCE [LARGE SCALE GENOMIC DNA]</scope>
    <source>
        <strain evidence="2 3">Poly30</strain>
    </source>
</reference>
<evidence type="ECO:0000259" key="1">
    <source>
        <dbReference type="Pfam" id="PF04293"/>
    </source>
</evidence>
<dbReference type="AlphaFoldDB" id="A0A518ES42"/>
<feature type="domain" description="SpoVR protein-like N-terminal" evidence="1">
    <location>
        <begin position="6"/>
        <end position="351"/>
    </location>
</feature>
<protein>
    <submittedName>
        <fullName evidence="2">SpoVR family protein</fullName>
    </submittedName>
</protein>
<keyword evidence="3" id="KW-1185">Reference proteome</keyword>